<dbReference type="OrthoDB" id="550575at2759"/>
<dbReference type="EMBL" id="JACGCM010001734">
    <property type="protein sequence ID" value="KAF6150505.1"/>
    <property type="molecule type" value="Genomic_DNA"/>
</dbReference>
<comment type="caution">
    <text evidence="1">The sequence shown here is derived from an EMBL/GenBank/DDBJ whole genome shotgun (WGS) entry which is preliminary data.</text>
</comment>
<evidence type="ECO:0000313" key="2">
    <source>
        <dbReference type="Proteomes" id="UP000541444"/>
    </source>
</evidence>
<gene>
    <name evidence="1" type="ORF">GIB67_030306</name>
</gene>
<keyword evidence="2" id="KW-1185">Reference proteome</keyword>
<sequence>MRGRSQFVQFQFFETLMPEYYLQILDCIGDKGLEVIAIACVKLQELKVFPSMGVEDAAVTEKGLVTISVGCPKLQSMLYFCQQMTNAILITIAKNCPHCTRFKRLCILDPKKSGSDTLQPLNEGSGAIV</sequence>
<dbReference type="PANTHER" id="PTHR16134">
    <property type="entry name" value="F-BOX/TPR REPEAT PROTEIN POF3"/>
    <property type="match status" value="1"/>
</dbReference>
<dbReference type="Gene3D" id="3.80.10.10">
    <property type="entry name" value="Ribonuclease Inhibitor"/>
    <property type="match status" value="1"/>
</dbReference>
<name>A0A7J7M6K6_9MAGN</name>
<organism evidence="1 2">
    <name type="scientific">Kingdonia uniflora</name>
    <dbReference type="NCBI Taxonomy" id="39325"/>
    <lineage>
        <taxon>Eukaryota</taxon>
        <taxon>Viridiplantae</taxon>
        <taxon>Streptophyta</taxon>
        <taxon>Embryophyta</taxon>
        <taxon>Tracheophyta</taxon>
        <taxon>Spermatophyta</taxon>
        <taxon>Magnoliopsida</taxon>
        <taxon>Ranunculales</taxon>
        <taxon>Circaeasteraceae</taxon>
        <taxon>Kingdonia</taxon>
    </lineage>
</organism>
<protein>
    <submittedName>
        <fullName evidence="1">Uncharacterized protein</fullName>
    </submittedName>
</protein>
<dbReference type="GO" id="GO:0031146">
    <property type="term" value="P:SCF-dependent proteasomal ubiquitin-dependent protein catabolic process"/>
    <property type="evidence" value="ECO:0007669"/>
    <property type="project" value="TreeGrafter"/>
</dbReference>
<dbReference type="GO" id="GO:0019005">
    <property type="term" value="C:SCF ubiquitin ligase complex"/>
    <property type="evidence" value="ECO:0007669"/>
    <property type="project" value="TreeGrafter"/>
</dbReference>
<evidence type="ECO:0000313" key="1">
    <source>
        <dbReference type="EMBL" id="KAF6150505.1"/>
    </source>
</evidence>
<dbReference type="Proteomes" id="UP000541444">
    <property type="component" value="Unassembled WGS sequence"/>
</dbReference>
<dbReference type="PANTHER" id="PTHR16134:SF45">
    <property type="entry name" value="PROTEIN AUXIN SIGNALING F-BOX 3"/>
    <property type="match status" value="1"/>
</dbReference>
<proteinExistence type="predicted"/>
<dbReference type="InterPro" id="IPR032675">
    <property type="entry name" value="LRR_dom_sf"/>
</dbReference>
<reference evidence="1 2" key="1">
    <citation type="journal article" date="2020" name="IScience">
        <title>Genome Sequencing of the Endangered Kingdonia uniflora (Circaeasteraceae, Ranunculales) Reveals Potential Mechanisms of Evolutionary Specialization.</title>
        <authorList>
            <person name="Sun Y."/>
            <person name="Deng T."/>
            <person name="Zhang A."/>
            <person name="Moore M.J."/>
            <person name="Landis J.B."/>
            <person name="Lin N."/>
            <person name="Zhang H."/>
            <person name="Zhang X."/>
            <person name="Huang J."/>
            <person name="Zhang X."/>
            <person name="Sun H."/>
            <person name="Wang H."/>
        </authorList>
    </citation>
    <scope>NUCLEOTIDE SEQUENCE [LARGE SCALE GENOMIC DNA]</scope>
    <source>
        <strain evidence="1">TB1705</strain>
        <tissue evidence="1">Leaf</tissue>
    </source>
</reference>
<accession>A0A7J7M6K6</accession>
<dbReference type="AlphaFoldDB" id="A0A7J7M6K6"/>